<proteinExistence type="predicted"/>
<dbReference type="SUPFAM" id="SSF51120">
    <property type="entry name" value="beta-Roll"/>
    <property type="match status" value="1"/>
</dbReference>
<comment type="cofactor">
    <cofactor evidence="1">
        <name>Ca(2+)</name>
        <dbReference type="ChEBI" id="CHEBI:29108"/>
    </cofactor>
</comment>
<evidence type="ECO:0000313" key="6">
    <source>
        <dbReference type="EMBL" id="QHQ36205.1"/>
    </source>
</evidence>
<organism evidence="6 7">
    <name type="scientific">Algicella marina</name>
    <dbReference type="NCBI Taxonomy" id="2683284"/>
    <lineage>
        <taxon>Bacteria</taxon>
        <taxon>Pseudomonadati</taxon>
        <taxon>Pseudomonadota</taxon>
        <taxon>Alphaproteobacteria</taxon>
        <taxon>Rhodobacterales</taxon>
        <taxon>Paracoccaceae</taxon>
        <taxon>Algicella</taxon>
    </lineage>
</organism>
<evidence type="ECO:0000256" key="4">
    <source>
        <dbReference type="ARBA" id="ARBA00022737"/>
    </source>
</evidence>
<dbReference type="PRINTS" id="PR00313">
    <property type="entry name" value="CABNDNGRPT"/>
</dbReference>
<dbReference type="InterPro" id="IPR011049">
    <property type="entry name" value="Serralysin-like_metalloprot_C"/>
</dbReference>
<dbReference type="Pfam" id="PF08548">
    <property type="entry name" value="Peptidase_M10_C"/>
    <property type="match status" value="1"/>
</dbReference>
<keyword evidence="7" id="KW-1185">Reference proteome</keyword>
<gene>
    <name evidence="6" type="ORF">GO499_14025</name>
</gene>
<feature type="domain" description="Peptidase M10 serralysin C-terminal" evidence="5">
    <location>
        <begin position="396"/>
        <end position="452"/>
    </location>
</feature>
<dbReference type="PROSITE" id="PS00330">
    <property type="entry name" value="HEMOLYSIN_CALCIUM"/>
    <property type="match status" value="1"/>
</dbReference>
<dbReference type="Proteomes" id="UP000464495">
    <property type="component" value="Chromosome"/>
</dbReference>
<dbReference type="EMBL" id="CP046620">
    <property type="protein sequence ID" value="QHQ36205.1"/>
    <property type="molecule type" value="Genomic_DNA"/>
</dbReference>
<dbReference type="KEGG" id="amaq:GO499_14025"/>
<sequence length="498" mass="53695">MSFSVFTGFVAMGETYRNMQGISDIVIINIGGVPFIAVGSEAYGSVNVFDVGAGVPVLASSVEYSPWSGTATLSDMALLERESGRQLLTLGRYDDNFGLYDISLDGTLSHSRSLQDESGRFERGFVSTVQNFRDYTVIYSARFGTGGVQIHRLFEDGTVEFQRTLVGGWAPLSDVTTIEYSDLHGQRFLFAASGIDTGVTVFDVNASGNLRVTGRHLPRDGDGLYGITDVAPVQVAERAFLVVGSSETDSLTVLRVSRGGELNQVEHLIDTRDTRFGGVAEVEVVEAAGRVFVFAGGGDDGIAVLELDYRGRLHHLASIADDFGTTLQNVSALEVRVVGNQAHLYVGSATENGITELIVDLERGGQDLRGGAIPETLSGTAGNDIIWGMGRGDMLYGRAGDDRLVDGRGRDTLSGGPGADIFEFIEDGRNDFIIDFQFGHDRIDLSAFDHLYHFTDLTIGPRLTGAAIIVGEEIIRLYSSHGGPINTDQFTQDHFIFG</sequence>
<keyword evidence="3" id="KW-0964">Secreted</keyword>
<accession>A0A6P1T398</accession>
<dbReference type="InterPro" id="IPR018511">
    <property type="entry name" value="Hemolysin-typ_Ca-bd_CS"/>
</dbReference>
<reference evidence="6 7" key="1">
    <citation type="submission" date="2019-12" db="EMBL/GenBank/DDBJ databases">
        <title>Complete genome sequence of Algicella marina strain 9Alg 56(T) isolated from the red alga Tichocarpus crinitus.</title>
        <authorList>
            <person name="Kim S.-G."/>
            <person name="Nedashkovskaya O.I."/>
        </authorList>
    </citation>
    <scope>NUCLEOTIDE SEQUENCE [LARGE SCALE GENOMIC DNA]</scope>
    <source>
        <strain evidence="6 7">9Alg 56</strain>
    </source>
</reference>
<protein>
    <recommendedName>
        <fullName evidence="5">Peptidase M10 serralysin C-terminal domain-containing protein</fullName>
    </recommendedName>
</protein>
<evidence type="ECO:0000259" key="5">
    <source>
        <dbReference type="Pfam" id="PF08548"/>
    </source>
</evidence>
<dbReference type="AlphaFoldDB" id="A0A6P1T398"/>
<evidence type="ECO:0000256" key="3">
    <source>
        <dbReference type="ARBA" id="ARBA00022525"/>
    </source>
</evidence>
<dbReference type="Pfam" id="PF00353">
    <property type="entry name" value="HemolysinCabind"/>
    <property type="match status" value="2"/>
</dbReference>
<evidence type="ECO:0000256" key="1">
    <source>
        <dbReference type="ARBA" id="ARBA00001913"/>
    </source>
</evidence>
<dbReference type="RefSeq" id="WP_161862754.1">
    <property type="nucleotide sequence ID" value="NZ_CP046620.1"/>
</dbReference>
<name>A0A6P1T398_9RHOB</name>
<keyword evidence="4" id="KW-0677">Repeat</keyword>
<dbReference type="InterPro" id="IPR001343">
    <property type="entry name" value="Hemolysn_Ca-bd"/>
</dbReference>
<dbReference type="InterPro" id="IPR013858">
    <property type="entry name" value="Peptidase_M10B_C"/>
</dbReference>
<dbReference type="SUPFAM" id="SSF101908">
    <property type="entry name" value="Putative isomerase YbhE"/>
    <property type="match status" value="1"/>
</dbReference>
<dbReference type="Gene3D" id="2.150.10.10">
    <property type="entry name" value="Serralysin-like metalloprotease, C-terminal"/>
    <property type="match status" value="1"/>
</dbReference>
<comment type="subcellular location">
    <subcellularLocation>
        <location evidence="2">Secreted</location>
    </subcellularLocation>
</comment>
<dbReference type="GO" id="GO:0005509">
    <property type="term" value="F:calcium ion binding"/>
    <property type="evidence" value="ECO:0007669"/>
    <property type="project" value="InterPro"/>
</dbReference>
<dbReference type="GO" id="GO:0005615">
    <property type="term" value="C:extracellular space"/>
    <property type="evidence" value="ECO:0007669"/>
    <property type="project" value="InterPro"/>
</dbReference>
<evidence type="ECO:0000256" key="2">
    <source>
        <dbReference type="ARBA" id="ARBA00004613"/>
    </source>
</evidence>
<evidence type="ECO:0000313" key="7">
    <source>
        <dbReference type="Proteomes" id="UP000464495"/>
    </source>
</evidence>